<dbReference type="SUPFAM" id="SSF81296">
    <property type="entry name" value="E set domains"/>
    <property type="match status" value="1"/>
</dbReference>
<sequence length="211" mass="23849">MSDTVLLQIPITVLQEKLKGIQSFENYKPPIMVAGEFNNWRHDSTNFQLKINDIENLYSIDLPKMPGKTQFVFKLYIPDVTWFTVPYFDTVIDETGNVNNIIHYEPLQINNEVTSPFVGSISDYNSNDYVEIKSLSELSSAEEILNQGSESPNQITDSIYGSTIDDYYNLDGTPQNSVVCSISQSSKLLGSSQTLSGVQAFTQRVKKYFNK</sequence>
<evidence type="ECO:0000313" key="1">
    <source>
        <dbReference type="EMBL" id="SMN21146.1"/>
    </source>
</evidence>
<dbReference type="OrthoDB" id="5873279at2759"/>
<reference evidence="1 2" key="1">
    <citation type="submission" date="2017-04" db="EMBL/GenBank/DDBJ databases">
        <authorList>
            <person name="Afonso C.L."/>
            <person name="Miller P.J."/>
            <person name="Scott M.A."/>
            <person name="Spackman E."/>
            <person name="Goraichik I."/>
            <person name="Dimitrov K.M."/>
            <person name="Suarez D.L."/>
            <person name="Swayne D.E."/>
        </authorList>
    </citation>
    <scope>NUCLEOTIDE SEQUENCE [LARGE SCALE GENOMIC DNA]</scope>
</reference>
<organism evidence="1 2">
    <name type="scientific">Maudiozyma saulgeensis</name>
    <dbReference type="NCBI Taxonomy" id="1789683"/>
    <lineage>
        <taxon>Eukaryota</taxon>
        <taxon>Fungi</taxon>
        <taxon>Dikarya</taxon>
        <taxon>Ascomycota</taxon>
        <taxon>Saccharomycotina</taxon>
        <taxon>Saccharomycetes</taxon>
        <taxon>Saccharomycetales</taxon>
        <taxon>Saccharomycetaceae</taxon>
        <taxon>Maudiozyma</taxon>
    </lineage>
</organism>
<protein>
    <recommendedName>
        <fullName evidence="3">AMP-activated protein kinase glycogen-binding domain-containing protein</fullName>
    </recommendedName>
</protein>
<evidence type="ECO:0000313" key="2">
    <source>
        <dbReference type="Proteomes" id="UP000196158"/>
    </source>
</evidence>
<dbReference type="Proteomes" id="UP000196158">
    <property type="component" value="Unassembled WGS sequence"/>
</dbReference>
<gene>
    <name evidence="1" type="ORF">KASA_0L01771G</name>
</gene>
<dbReference type="InterPro" id="IPR013783">
    <property type="entry name" value="Ig-like_fold"/>
</dbReference>
<dbReference type="CDD" id="cd02859">
    <property type="entry name" value="E_set_AMPKbeta_like_N"/>
    <property type="match status" value="1"/>
</dbReference>
<dbReference type="AlphaFoldDB" id="A0A1X7R7C9"/>
<dbReference type="InterPro" id="IPR014756">
    <property type="entry name" value="Ig_E-set"/>
</dbReference>
<name>A0A1X7R7C9_9SACH</name>
<dbReference type="EMBL" id="FXLY01000007">
    <property type="protein sequence ID" value="SMN21146.1"/>
    <property type="molecule type" value="Genomic_DNA"/>
</dbReference>
<dbReference type="Gene3D" id="2.60.40.10">
    <property type="entry name" value="Immunoglobulins"/>
    <property type="match status" value="1"/>
</dbReference>
<evidence type="ECO:0008006" key="3">
    <source>
        <dbReference type="Google" id="ProtNLM"/>
    </source>
</evidence>
<accession>A0A1X7R7C9</accession>
<keyword evidence="2" id="KW-1185">Reference proteome</keyword>
<proteinExistence type="predicted"/>